<protein>
    <recommendedName>
        <fullName evidence="7">Ketoreductase (KR) domain-containing protein</fullName>
    </recommendedName>
</protein>
<dbReference type="PANTHER" id="PTHR24320">
    <property type="entry name" value="RETINOL DEHYDROGENASE"/>
    <property type="match status" value="1"/>
</dbReference>
<evidence type="ECO:0000313" key="5">
    <source>
        <dbReference type="EMBL" id="KZT36935.1"/>
    </source>
</evidence>
<dbReference type="Proteomes" id="UP000076798">
    <property type="component" value="Unassembled WGS sequence"/>
</dbReference>
<dbReference type="PANTHER" id="PTHR24320:SF152">
    <property type="entry name" value="SHORT-CHAIN DEHYDROGENASE_REDUCTASE FAMILY PROTEIN"/>
    <property type="match status" value="1"/>
</dbReference>
<dbReference type="GO" id="GO:0016491">
    <property type="term" value="F:oxidoreductase activity"/>
    <property type="evidence" value="ECO:0007669"/>
    <property type="project" value="UniProtKB-KW"/>
</dbReference>
<evidence type="ECO:0000313" key="6">
    <source>
        <dbReference type="Proteomes" id="UP000076798"/>
    </source>
</evidence>
<dbReference type="EMBL" id="KV428095">
    <property type="protein sequence ID" value="KZT36935.1"/>
    <property type="molecule type" value="Genomic_DNA"/>
</dbReference>
<feature type="region of interest" description="Disordered" evidence="3">
    <location>
        <begin position="334"/>
        <end position="354"/>
    </location>
</feature>
<name>A0A166C0B8_9AGAM</name>
<keyword evidence="6" id="KW-1185">Reference proteome</keyword>
<dbReference type="OrthoDB" id="191979at2759"/>
<evidence type="ECO:0000256" key="3">
    <source>
        <dbReference type="SAM" id="MobiDB-lite"/>
    </source>
</evidence>
<organism evidence="5 6">
    <name type="scientific">Sistotremastrum suecicum HHB10207 ss-3</name>
    <dbReference type="NCBI Taxonomy" id="1314776"/>
    <lineage>
        <taxon>Eukaryota</taxon>
        <taxon>Fungi</taxon>
        <taxon>Dikarya</taxon>
        <taxon>Basidiomycota</taxon>
        <taxon>Agaricomycotina</taxon>
        <taxon>Agaricomycetes</taxon>
        <taxon>Sistotremastrales</taxon>
        <taxon>Sistotremastraceae</taxon>
        <taxon>Sistotremastrum</taxon>
    </lineage>
</organism>
<reference evidence="5 6" key="1">
    <citation type="journal article" date="2016" name="Mol. Biol. Evol.">
        <title>Comparative Genomics of Early-Diverging Mushroom-Forming Fungi Provides Insights into the Origins of Lignocellulose Decay Capabilities.</title>
        <authorList>
            <person name="Nagy L.G."/>
            <person name="Riley R."/>
            <person name="Tritt A."/>
            <person name="Adam C."/>
            <person name="Daum C."/>
            <person name="Floudas D."/>
            <person name="Sun H."/>
            <person name="Yadav J.S."/>
            <person name="Pangilinan J."/>
            <person name="Larsson K.H."/>
            <person name="Matsuura K."/>
            <person name="Barry K."/>
            <person name="Labutti K."/>
            <person name="Kuo R."/>
            <person name="Ohm R.A."/>
            <person name="Bhattacharya S.S."/>
            <person name="Shirouzu T."/>
            <person name="Yoshinaga Y."/>
            <person name="Martin F.M."/>
            <person name="Grigoriev I.V."/>
            <person name="Hibbett D.S."/>
        </authorList>
    </citation>
    <scope>NUCLEOTIDE SEQUENCE [LARGE SCALE GENOMIC DNA]</scope>
    <source>
        <strain evidence="5 6">HHB10207 ss-3</strain>
    </source>
</reference>
<keyword evidence="4" id="KW-0812">Transmembrane</keyword>
<accession>A0A166C0B8</accession>
<keyword evidence="2" id="KW-0560">Oxidoreductase</keyword>
<evidence type="ECO:0008006" key="7">
    <source>
        <dbReference type="Google" id="ProtNLM"/>
    </source>
</evidence>
<sequence>MPIHVTSTLFSQYVPSEYYIAIAVVLLSLAVTHAFSQGRRTSRERNLHNRTIIVTGGFTSSLGLTVLEALAQRGAQIIAFAPPDSISSVETIVTAIREQTRNELVFAEPIDLASPSSIKSFAKRFIDGEKYSEHRIDGLVLLHEYGHIGGLWSRTSKEQQREDGSQASFLIQTLLLPVLLIAPVERDIRIVNVVNPFYAAAVPTFPQRPPHETMFQKEGYRSLRTIKFTQHLQKVLDALPSSSDEVPDAGTSTTAKVKTQKKKQSNIKAVSVSPGVSRADTVTPYLRSRGPEFSIYGLFLYIVLQPIIRLLTKAPNSAIQSILHVLFVPVSKTAEKPKPRKNDQPSADDDEQEEEILKPGALYAECAVVPLVIPAEVGGESGEESNADKLGREIWEGFEASLKEWESEEQKSTVSMTGES</sequence>
<feature type="compositionally biased region" description="Basic and acidic residues" evidence="3">
    <location>
        <begin position="334"/>
        <end position="343"/>
    </location>
</feature>
<proteinExistence type="inferred from homology"/>
<dbReference type="InterPro" id="IPR036291">
    <property type="entry name" value="NAD(P)-bd_dom_sf"/>
</dbReference>
<keyword evidence="4" id="KW-1133">Transmembrane helix</keyword>
<dbReference type="SUPFAM" id="SSF51735">
    <property type="entry name" value="NAD(P)-binding Rossmann-fold domains"/>
    <property type="match status" value="1"/>
</dbReference>
<comment type="similarity">
    <text evidence="1">Belongs to the short-chain dehydrogenases/reductases (SDR) family.</text>
</comment>
<evidence type="ECO:0000256" key="4">
    <source>
        <dbReference type="SAM" id="Phobius"/>
    </source>
</evidence>
<evidence type="ECO:0000256" key="1">
    <source>
        <dbReference type="ARBA" id="ARBA00006484"/>
    </source>
</evidence>
<gene>
    <name evidence="5" type="ORF">SISSUDRAFT_988467</name>
</gene>
<feature type="transmembrane region" description="Helical" evidence="4">
    <location>
        <begin position="18"/>
        <end position="36"/>
    </location>
</feature>
<dbReference type="Gene3D" id="3.40.50.720">
    <property type="entry name" value="NAD(P)-binding Rossmann-like Domain"/>
    <property type="match status" value="1"/>
</dbReference>
<evidence type="ECO:0000256" key="2">
    <source>
        <dbReference type="ARBA" id="ARBA00023002"/>
    </source>
</evidence>
<dbReference type="AlphaFoldDB" id="A0A166C0B8"/>
<keyword evidence="4" id="KW-0472">Membrane</keyword>
<dbReference type="STRING" id="1314776.A0A166C0B8"/>